<gene>
    <name evidence="1" type="ORF">JEQ07_18630</name>
</gene>
<keyword evidence="2" id="KW-1185">Reference proteome</keyword>
<comment type="caution">
    <text evidence="1">The sequence shown here is derived from an EMBL/GenBank/DDBJ whole genome shotgun (WGS) entry which is preliminary data.</text>
</comment>
<evidence type="ECO:0000313" key="1">
    <source>
        <dbReference type="EMBL" id="MBI6182395.1"/>
    </source>
</evidence>
<dbReference type="Proteomes" id="UP000639004">
    <property type="component" value="Unassembled WGS sequence"/>
</dbReference>
<organism evidence="1 2">
    <name type="scientific">Serratia proteamaculans</name>
    <dbReference type="NCBI Taxonomy" id="28151"/>
    <lineage>
        <taxon>Bacteria</taxon>
        <taxon>Pseudomonadati</taxon>
        <taxon>Pseudomonadota</taxon>
        <taxon>Gammaproteobacteria</taxon>
        <taxon>Enterobacterales</taxon>
        <taxon>Yersiniaceae</taxon>
        <taxon>Serratia</taxon>
    </lineage>
</organism>
<dbReference type="GO" id="GO:0016853">
    <property type="term" value="F:isomerase activity"/>
    <property type="evidence" value="ECO:0007669"/>
    <property type="project" value="UniProtKB-KW"/>
</dbReference>
<dbReference type="EMBL" id="JAEHSL010000017">
    <property type="protein sequence ID" value="MBI6182395.1"/>
    <property type="molecule type" value="Genomic_DNA"/>
</dbReference>
<protein>
    <submittedName>
        <fullName evidence="1">Mannose-6-phosphate isomerase</fullName>
    </submittedName>
</protein>
<feature type="non-terminal residue" evidence="1">
    <location>
        <position position="252"/>
    </location>
</feature>
<name>A0ABS0TVJ9_SERPR</name>
<sequence length="252" mass="28798">MYPAHRQKNMTEQQHKSTSYDKYPEVAVQGYDHAAWQGWQAVAEAVRHKIVALGMRKTLLVVDCYHGVSLAELIENLIKPLQPANSINAESAKYDEPHIHAMIERNLTDDRVFGVLSCHEMPEFFDAERVQQLRDQIARVDSGLVVVYGPGAALIAEADVLVYADMARWEIQQRFRRGELGNWGAANVDEDVLRRYKRAFFVEWRVFDRHKTPLLQRADFVLDTNQAGQPKLVTGTAFHAGLQQATQRPFRV</sequence>
<reference evidence="1 2" key="1">
    <citation type="submission" date="2020-12" db="EMBL/GenBank/DDBJ databases">
        <title>Enhanced detection system for hospital associated transmission using whole genome sequencing surveillance.</title>
        <authorList>
            <person name="Harrison L.H."/>
            <person name="Van Tyne D."/>
            <person name="Marsh J.W."/>
            <person name="Griffith M.P."/>
            <person name="Snyder D.J."/>
            <person name="Cooper V.S."/>
            <person name="Mustapha M."/>
        </authorList>
    </citation>
    <scope>NUCLEOTIDE SEQUENCE [LARGE SCALE GENOMIC DNA]</scope>
    <source>
        <strain evidence="1 2">SER00238</strain>
    </source>
</reference>
<evidence type="ECO:0000313" key="2">
    <source>
        <dbReference type="Proteomes" id="UP000639004"/>
    </source>
</evidence>
<proteinExistence type="predicted"/>
<accession>A0ABS0TVJ9</accession>
<keyword evidence="1" id="KW-0413">Isomerase</keyword>